<evidence type="ECO:0000256" key="6">
    <source>
        <dbReference type="ARBA" id="ARBA00023136"/>
    </source>
</evidence>
<dbReference type="OrthoDB" id="72851at2759"/>
<evidence type="ECO:0000313" key="12">
    <source>
        <dbReference type="Proteomes" id="UP000504604"/>
    </source>
</evidence>
<feature type="transmembrane region" description="Helical" evidence="11">
    <location>
        <begin position="54"/>
        <end position="75"/>
    </location>
</feature>
<organism evidence="12 13">
    <name type="scientific">Sesamum indicum</name>
    <name type="common">Oriental sesame</name>
    <name type="synonym">Sesamum orientale</name>
    <dbReference type="NCBI Taxonomy" id="4182"/>
    <lineage>
        <taxon>Eukaryota</taxon>
        <taxon>Viridiplantae</taxon>
        <taxon>Streptophyta</taxon>
        <taxon>Embryophyta</taxon>
        <taxon>Tracheophyta</taxon>
        <taxon>Spermatophyta</taxon>
        <taxon>Magnoliopsida</taxon>
        <taxon>eudicotyledons</taxon>
        <taxon>Gunneridae</taxon>
        <taxon>Pentapetalae</taxon>
        <taxon>asterids</taxon>
        <taxon>lamiids</taxon>
        <taxon>Lamiales</taxon>
        <taxon>Pedaliaceae</taxon>
        <taxon>Sesamum</taxon>
    </lineage>
</organism>
<evidence type="ECO:0000256" key="2">
    <source>
        <dbReference type="ARBA" id="ARBA00022676"/>
    </source>
</evidence>
<name>A0A8M8V3G9_SESIN</name>
<dbReference type="GO" id="GO:0016760">
    <property type="term" value="F:cellulose synthase (UDP-forming) activity"/>
    <property type="evidence" value="ECO:0007669"/>
    <property type="project" value="InterPro"/>
</dbReference>
<feature type="transmembrane region" description="Helical" evidence="11">
    <location>
        <begin position="686"/>
        <end position="704"/>
    </location>
</feature>
<dbReference type="SUPFAM" id="SSF53448">
    <property type="entry name" value="Nucleotide-diphospho-sugar transferases"/>
    <property type="match status" value="1"/>
</dbReference>
<evidence type="ECO:0000256" key="1">
    <source>
        <dbReference type="ARBA" id="ARBA00004127"/>
    </source>
</evidence>
<feature type="binding site" evidence="9">
    <location>
        <position position="113"/>
    </location>
    <ligand>
        <name>UDP-alpha-D-glucose</name>
        <dbReference type="ChEBI" id="CHEBI:58885"/>
    </ligand>
</feature>
<dbReference type="GO" id="GO:0012505">
    <property type="term" value="C:endomembrane system"/>
    <property type="evidence" value="ECO:0007669"/>
    <property type="project" value="UniProtKB-SubCell"/>
</dbReference>
<dbReference type="KEGG" id="sind:105171680"/>
<feature type="transmembrane region" description="Helical" evidence="11">
    <location>
        <begin position="525"/>
        <end position="549"/>
    </location>
</feature>
<feature type="binding site" evidence="9">
    <location>
        <position position="142"/>
    </location>
    <ligand>
        <name>UDP-alpha-D-glucose</name>
        <dbReference type="ChEBI" id="CHEBI:58885"/>
    </ligand>
</feature>
<dbReference type="FunFam" id="3.90.550.10:FF:000194">
    <property type="entry name" value="Cellulose synthase-like protein G2 isoform A"/>
    <property type="match status" value="1"/>
</dbReference>
<dbReference type="GeneID" id="105171680"/>
<evidence type="ECO:0000256" key="8">
    <source>
        <dbReference type="PIRSR" id="PIRSR605150-1"/>
    </source>
</evidence>
<dbReference type="GO" id="GO:0030244">
    <property type="term" value="P:cellulose biosynthetic process"/>
    <property type="evidence" value="ECO:0007669"/>
    <property type="project" value="InterPro"/>
</dbReference>
<feature type="binding site" evidence="9">
    <location>
        <position position="112"/>
    </location>
    <ligand>
        <name>UDP-alpha-D-glucose</name>
        <dbReference type="ChEBI" id="CHEBI:58885"/>
    </ligand>
</feature>
<keyword evidence="4 11" id="KW-0812">Transmembrane</keyword>
<keyword evidence="5 11" id="KW-1133">Transmembrane helix</keyword>
<dbReference type="Pfam" id="PF03552">
    <property type="entry name" value="Cellulose_synt"/>
    <property type="match status" value="2"/>
</dbReference>
<feature type="transmembrane region" description="Helical" evidence="11">
    <location>
        <begin position="716"/>
        <end position="737"/>
    </location>
</feature>
<feature type="transmembrane region" description="Helical" evidence="11">
    <location>
        <begin position="21"/>
        <end position="39"/>
    </location>
</feature>
<dbReference type="InterPro" id="IPR005150">
    <property type="entry name" value="Cellulose_synth"/>
</dbReference>
<dbReference type="GO" id="GO:0016020">
    <property type="term" value="C:membrane"/>
    <property type="evidence" value="ECO:0007669"/>
    <property type="project" value="InterPro"/>
</dbReference>
<comment type="subcellular location">
    <subcellularLocation>
        <location evidence="1">Endomembrane system</location>
        <topology evidence="1">Multi-pass membrane protein</topology>
    </subcellularLocation>
</comment>
<evidence type="ECO:0000256" key="3">
    <source>
        <dbReference type="ARBA" id="ARBA00022679"/>
    </source>
</evidence>
<evidence type="ECO:0000256" key="5">
    <source>
        <dbReference type="ARBA" id="ARBA00022989"/>
    </source>
</evidence>
<feature type="active site" evidence="8">
    <location>
        <position position="454"/>
    </location>
</feature>
<dbReference type="AlphaFoldDB" id="A0A8M8V3G9"/>
<feature type="active site" evidence="8">
    <location>
        <position position="142"/>
    </location>
</feature>
<evidence type="ECO:0000256" key="10">
    <source>
        <dbReference type="PIRSR" id="PIRSR605150-3"/>
    </source>
</evidence>
<dbReference type="Gene3D" id="3.90.550.10">
    <property type="entry name" value="Spore Coat Polysaccharide Biosynthesis Protein SpsA, Chain A"/>
    <property type="match status" value="2"/>
</dbReference>
<dbReference type="Proteomes" id="UP000504604">
    <property type="component" value="Linkage group LG10"/>
</dbReference>
<protein>
    <submittedName>
        <fullName evidence="13">Cellulose synthase-like protein G2</fullName>
    </submittedName>
</protein>
<dbReference type="InterPro" id="IPR029044">
    <property type="entry name" value="Nucleotide-diphossugar_trans"/>
</dbReference>
<accession>A0A8M8V3G9</accession>
<evidence type="ECO:0000256" key="11">
    <source>
        <dbReference type="SAM" id="Phobius"/>
    </source>
</evidence>
<gene>
    <name evidence="13" type="primary">LOC105171680</name>
</gene>
<reference evidence="13" key="1">
    <citation type="submission" date="2025-08" db="UniProtKB">
        <authorList>
            <consortium name="RefSeq"/>
        </authorList>
    </citation>
    <scope>IDENTIFICATION</scope>
</reference>
<sequence length="744" mass="85189">MENSLPLNDWHVRKTHLIINRLHAFVHGIALLALFYYRLTSLTEIIIENKDTALLLPHVLIFISELILSFIWLLSQPSKWKPIVRTVYPERLPGDEKLPSIDVFVCTADPTKEPCLEVMNTVISALALDYPSDKLAVYLSDDGGSLVTFQAIKQAWKFSKFWVPFCRKYKVKIGCPEAYFLTDESGPDGKFSSSQFVIEKKAIQKRYEEFKDSLEEIVAKTSSFASRDHRPAIEVISDANGERTDTDNEEHMPLLVYVAREKRSSQPHHFKAGALNVLLRVSAMISNSPYILVLDCDMYCNDPSSARQAMCLHLDPKLSRKLGFVQFPQKFYNISETDIYDGQLRYIWPRWEGLDGLRGPILSGTCFYIKREALHGTKKFQEDVDLVQLKKCFGTSNEFIKSIYRNYKPNYPKERNFSDDALQKELQLLASCRYDNDTKWGKEVGFRYFAVVEDYFTGFNLHCEGWISVYLQPSRSAFLGASPISLNELLVQNTRWYVGLNQVAMSRFSPLVYGLMRMPISQSMCYAEFAYSPIYFLALYVLAIIPQLFLVQGISLYPEVSSPFFVVFSFVFLSSQLKHVQEIFSTGHSMRTWSNEQRIWMMKSLTSYSYATLEAVMEKFGLTKASFLPTNKVVDDEQAKRYQMGIYDFQAPALFMVPLCSLYILNAASFIIGFGRILQTQKWGEMLIQAFIPLFATILHLPLLEGMVLRKDKGGVSASVSLLSAIISSAVFSQFFFKLLVRII</sequence>
<keyword evidence="6 11" id="KW-0472">Membrane</keyword>
<evidence type="ECO:0000256" key="4">
    <source>
        <dbReference type="ARBA" id="ARBA00022692"/>
    </source>
</evidence>
<dbReference type="GO" id="GO:0071555">
    <property type="term" value="P:cell wall organization"/>
    <property type="evidence" value="ECO:0007669"/>
    <property type="project" value="UniProtKB-KW"/>
</dbReference>
<feature type="binding site" evidence="10">
    <location>
        <position position="295"/>
    </location>
    <ligand>
        <name>Mn(2+)</name>
        <dbReference type="ChEBI" id="CHEBI:29035"/>
    </ligand>
</feature>
<feature type="binding site" evidence="10">
    <location>
        <position position="271"/>
    </location>
    <ligand>
        <name>Mn(2+)</name>
        <dbReference type="ChEBI" id="CHEBI:29035"/>
    </ligand>
</feature>
<evidence type="ECO:0000256" key="7">
    <source>
        <dbReference type="ARBA" id="ARBA00023316"/>
    </source>
</evidence>
<evidence type="ECO:0000256" key="9">
    <source>
        <dbReference type="PIRSR" id="PIRSR605150-2"/>
    </source>
</evidence>
<proteinExistence type="predicted"/>
<keyword evidence="3" id="KW-0808">Transferase</keyword>
<dbReference type="RefSeq" id="XP_020553117.1">
    <property type="nucleotide sequence ID" value="XM_020697458.1"/>
</dbReference>
<dbReference type="PANTHER" id="PTHR13301">
    <property type="entry name" value="X-BOX TRANSCRIPTION FACTOR-RELATED"/>
    <property type="match status" value="1"/>
</dbReference>
<evidence type="ECO:0000313" key="13">
    <source>
        <dbReference type="RefSeq" id="XP_020553117.1"/>
    </source>
</evidence>
<keyword evidence="2" id="KW-0328">Glycosyltransferase</keyword>
<keyword evidence="7" id="KW-0961">Cell wall biogenesis/degradation</keyword>
<feature type="transmembrane region" description="Helical" evidence="11">
    <location>
        <begin position="653"/>
        <end position="674"/>
    </location>
</feature>
<keyword evidence="12" id="KW-1185">Reference proteome</keyword>